<evidence type="ECO:0000313" key="9">
    <source>
        <dbReference type="Proteomes" id="UP000321561"/>
    </source>
</evidence>
<dbReference type="OrthoDB" id="9801717at2"/>
<dbReference type="InterPro" id="IPR013762">
    <property type="entry name" value="Integrase-like_cat_sf"/>
</dbReference>
<feature type="compositionally biased region" description="Basic and acidic residues" evidence="5">
    <location>
        <begin position="1"/>
        <end position="30"/>
    </location>
</feature>
<sequence length="333" mass="39021">MGQKSTDIDNLKKKKLNSDKENLEKERDGNVKSSECSKNNDKKITRENKMEIREFLDFLEYEKGSSQNTITGYNRDLIQFFLFVKKDFSKVKEQDIFDYVEYISEKLRRNSILRKVSAIKTFYRFCYLNKAIKKDPTGMVKSLKREHRLPEILTLKEMKQIVDNCPHTPEGMQNKLIIKILIATGSRISETLNLEIKDVENQDYEFIKVLGKGSKYRIIPIYDSLENEIKNYLAIYRPKLKNASESFRIFPNTRREKFWKDLKTIAKNAGIEKNVYPHIFRHSLATILLGNGADVRIVQEILGHSNITTTEIYTHVEKSKLKMIYNNIKLGDD</sequence>
<name>A0A510LAT5_9FUSO</name>
<dbReference type="InterPro" id="IPR011010">
    <property type="entry name" value="DNA_brk_join_enz"/>
</dbReference>
<feature type="domain" description="Core-binding (CB)" evidence="7">
    <location>
        <begin position="49"/>
        <end position="127"/>
    </location>
</feature>
<reference evidence="8 9" key="1">
    <citation type="submission" date="2019-07" db="EMBL/GenBank/DDBJ databases">
        <title>Complete Genome Sequence of Leptotrichia hongkongensis Strain JMUB5056.</title>
        <authorList>
            <person name="Watanabe S."/>
            <person name="Cui L."/>
        </authorList>
    </citation>
    <scope>NUCLEOTIDE SEQUENCE [LARGE SCALE GENOMIC DNA]</scope>
    <source>
        <strain evidence="8 9">JMUB5056</strain>
    </source>
</reference>
<evidence type="ECO:0000256" key="4">
    <source>
        <dbReference type="PROSITE-ProRule" id="PRU01248"/>
    </source>
</evidence>
<dbReference type="InterPro" id="IPR050090">
    <property type="entry name" value="Tyrosine_recombinase_XerCD"/>
</dbReference>
<dbReference type="SUPFAM" id="SSF56349">
    <property type="entry name" value="DNA breaking-rejoining enzymes"/>
    <property type="match status" value="1"/>
</dbReference>
<keyword evidence="2 4" id="KW-0238">DNA-binding</keyword>
<dbReference type="Gene3D" id="1.10.443.10">
    <property type="entry name" value="Intergrase catalytic core"/>
    <property type="match status" value="1"/>
</dbReference>
<evidence type="ECO:0000256" key="5">
    <source>
        <dbReference type="SAM" id="MobiDB-lite"/>
    </source>
</evidence>
<dbReference type="InterPro" id="IPR044068">
    <property type="entry name" value="CB"/>
</dbReference>
<dbReference type="PANTHER" id="PTHR30349:SF81">
    <property type="entry name" value="TYROSINE RECOMBINASE XERC"/>
    <property type="match status" value="1"/>
</dbReference>
<dbReference type="KEGG" id="lhg:JMUB5056_1785"/>
<dbReference type="GO" id="GO:0015074">
    <property type="term" value="P:DNA integration"/>
    <property type="evidence" value="ECO:0007669"/>
    <property type="project" value="UniProtKB-KW"/>
</dbReference>
<dbReference type="Pfam" id="PF00589">
    <property type="entry name" value="Phage_integrase"/>
    <property type="match status" value="1"/>
</dbReference>
<dbReference type="PANTHER" id="PTHR30349">
    <property type="entry name" value="PHAGE INTEGRASE-RELATED"/>
    <property type="match status" value="1"/>
</dbReference>
<keyword evidence="1" id="KW-0229">DNA integration</keyword>
<dbReference type="Pfam" id="PF02899">
    <property type="entry name" value="Phage_int_SAM_1"/>
    <property type="match status" value="1"/>
</dbReference>
<gene>
    <name evidence="8" type="primary">xerC</name>
    <name evidence="8" type="ORF">JMUB5056_1785</name>
</gene>
<dbReference type="Proteomes" id="UP000321561">
    <property type="component" value="Chromosome"/>
</dbReference>
<dbReference type="InterPro" id="IPR004107">
    <property type="entry name" value="Integrase_SAM-like_N"/>
</dbReference>
<dbReference type="InterPro" id="IPR002104">
    <property type="entry name" value="Integrase_catalytic"/>
</dbReference>
<organism evidence="8 9">
    <name type="scientific">Leptotrichia hongkongensis</name>
    <dbReference type="NCBI Taxonomy" id="554406"/>
    <lineage>
        <taxon>Bacteria</taxon>
        <taxon>Fusobacteriati</taxon>
        <taxon>Fusobacteriota</taxon>
        <taxon>Fusobacteriia</taxon>
        <taxon>Fusobacteriales</taxon>
        <taxon>Leptotrichiaceae</taxon>
        <taxon>Leptotrichia</taxon>
    </lineage>
</organism>
<evidence type="ECO:0000259" key="7">
    <source>
        <dbReference type="PROSITE" id="PS51900"/>
    </source>
</evidence>
<dbReference type="PROSITE" id="PS51900">
    <property type="entry name" value="CB"/>
    <property type="match status" value="1"/>
</dbReference>
<proteinExistence type="predicted"/>
<evidence type="ECO:0000313" key="8">
    <source>
        <dbReference type="EMBL" id="BBM60191.1"/>
    </source>
</evidence>
<evidence type="ECO:0000259" key="6">
    <source>
        <dbReference type="PROSITE" id="PS51898"/>
    </source>
</evidence>
<feature type="region of interest" description="Disordered" evidence="5">
    <location>
        <begin position="1"/>
        <end position="42"/>
    </location>
</feature>
<evidence type="ECO:0000256" key="2">
    <source>
        <dbReference type="ARBA" id="ARBA00023125"/>
    </source>
</evidence>
<dbReference type="AlphaFoldDB" id="A0A510LAT5"/>
<dbReference type="GO" id="GO:0003677">
    <property type="term" value="F:DNA binding"/>
    <property type="evidence" value="ECO:0007669"/>
    <property type="project" value="UniProtKB-UniRule"/>
</dbReference>
<dbReference type="Gene3D" id="1.10.150.130">
    <property type="match status" value="1"/>
</dbReference>
<feature type="domain" description="Tyr recombinase" evidence="6">
    <location>
        <begin position="148"/>
        <end position="326"/>
    </location>
</feature>
<keyword evidence="3" id="KW-0233">DNA recombination</keyword>
<evidence type="ECO:0000256" key="1">
    <source>
        <dbReference type="ARBA" id="ARBA00022908"/>
    </source>
</evidence>
<evidence type="ECO:0000256" key="3">
    <source>
        <dbReference type="ARBA" id="ARBA00023172"/>
    </source>
</evidence>
<dbReference type="GO" id="GO:0006310">
    <property type="term" value="P:DNA recombination"/>
    <property type="evidence" value="ECO:0007669"/>
    <property type="project" value="UniProtKB-KW"/>
</dbReference>
<dbReference type="RefSeq" id="WP_147006074.1">
    <property type="nucleotide sequence ID" value="NZ_AP019846.1"/>
</dbReference>
<dbReference type="PROSITE" id="PS51898">
    <property type="entry name" value="TYR_RECOMBINASE"/>
    <property type="match status" value="1"/>
</dbReference>
<protein>
    <submittedName>
        <fullName evidence="8">Tyrosine recombinase XerC</fullName>
    </submittedName>
</protein>
<dbReference type="InterPro" id="IPR010998">
    <property type="entry name" value="Integrase_recombinase_N"/>
</dbReference>
<accession>A0A510LAT5</accession>
<dbReference type="EMBL" id="AP019846">
    <property type="protein sequence ID" value="BBM60191.1"/>
    <property type="molecule type" value="Genomic_DNA"/>
</dbReference>